<feature type="domain" description="Peptidase A1" evidence="3">
    <location>
        <begin position="134"/>
        <end position="422"/>
    </location>
</feature>
<dbReference type="Pfam" id="PF00026">
    <property type="entry name" value="Asp"/>
    <property type="match status" value="1"/>
</dbReference>
<protein>
    <submittedName>
        <fullName evidence="4">Acid protease</fullName>
    </submittedName>
</protein>
<dbReference type="GO" id="GO:0004190">
    <property type="term" value="F:aspartic-type endopeptidase activity"/>
    <property type="evidence" value="ECO:0007669"/>
    <property type="project" value="InterPro"/>
</dbReference>
<organism evidence="4 5">
    <name type="scientific">Tilletiaria anomala (strain ATCC 24038 / CBS 436.72 / UBC 951)</name>
    <dbReference type="NCBI Taxonomy" id="1037660"/>
    <lineage>
        <taxon>Eukaryota</taxon>
        <taxon>Fungi</taxon>
        <taxon>Dikarya</taxon>
        <taxon>Basidiomycota</taxon>
        <taxon>Ustilaginomycotina</taxon>
        <taxon>Exobasidiomycetes</taxon>
        <taxon>Georgefischeriales</taxon>
        <taxon>Tilletiariaceae</taxon>
        <taxon>Tilletiaria</taxon>
    </lineage>
</organism>
<dbReference type="InterPro" id="IPR033121">
    <property type="entry name" value="PEPTIDASE_A1"/>
</dbReference>
<keyword evidence="2" id="KW-0732">Signal</keyword>
<dbReference type="InterPro" id="IPR001461">
    <property type="entry name" value="Aspartic_peptidase_A1"/>
</dbReference>
<dbReference type="GeneID" id="25264241"/>
<keyword evidence="4" id="KW-0378">Hydrolase</keyword>
<comment type="similarity">
    <text evidence="1">Belongs to the peptidase A1 family.</text>
</comment>
<dbReference type="SUPFAM" id="SSF50630">
    <property type="entry name" value="Acid proteases"/>
    <property type="match status" value="1"/>
</dbReference>
<evidence type="ECO:0000256" key="2">
    <source>
        <dbReference type="SAM" id="SignalP"/>
    </source>
</evidence>
<gene>
    <name evidence="4" type="ORF">K437DRAFT_255754</name>
</gene>
<sequence>MKLFLLSVVFILTFCTTRSFAASHHSVDSKHKARLAHSTANKAVERDVPHHAVLLSKTRGHPKARGGKAQLKEAINRAQAKYQQSFKNYLANTGNVNKLQNTSFVHDIVRPRRSKTKRQQGVDSLTDIDGELLWTGPQAFGTPPQYFAGGQDFDTGSSDTFVNPGYYNPSKSSTARDTGKTFSVQYGDGTSASGKIYNDTLTVAGLQAFGQAVGDATSSDIGSESAGISGMAFPSIAQFQRDPFFYTLRKQGAVSRGVFGFGLSKENARLDLGTLDSDSYEGDINWVTIDDSNGFWQTSQGTLNGVPLLTSIIDTGTTVIVGAPDQVSLICLQAGGIVIAEGTDIFCGYVEGMAPPQFTFEFNGQQYMLSRDAIDFAQDGPLILTGIVGSGIGLLDGWVLGDAFLRNLYAAFDIDNIRAGFAPRR</sequence>
<evidence type="ECO:0000259" key="3">
    <source>
        <dbReference type="PROSITE" id="PS51767"/>
    </source>
</evidence>
<keyword evidence="5" id="KW-1185">Reference proteome</keyword>
<evidence type="ECO:0000313" key="5">
    <source>
        <dbReference type="Proteomes" id="UP000027361"/>
    </source>
</evidence>
<evidence type="ECO:0000313" key="4">
    <source>
        <dbReference type="EMBL" id="KDN47745.1"/>
    </source>
</evidence>
<reference evidence="4 5" key="1">
    <citation type="submission" date="2014-05" db="EMBL/GenBank/DDBJ databases">
        <title>Draft genome sequence of a rare smut relative, Tilletiaria anomala UBC 951.</title>
        <authorList>
            <consortium name="DOE Joint Genome Institute"/>
            <person name="Toome M."/>
            <person name="Kuo A."/>
            <person name="Henrissat B."/>
            <person name="Lipzen A."/>
            <person name="Tritt A."/>
            <person name="Yoshinaga Y."/>
            <person name="Zane M."/>
            <person name="Barry K."/>
            <person name="Grigoriev I.V."/>
            <person name="Spatafora J.W."/>
            <person name="Aimea M.C."/>
        </authorList>
    </citation>
    <scope>NUCLEOTIDE SEQUENCE [LARGE SCALE GENOMIC DNA]</scope>
    <source>
        <strain evidence="4 5">UBC 951</strain>
    </source>
</reference>
<dbReference type="PRINTS" id="PR00792">
    <property type="entry name" value="PEPSIN"/>
</dbReference>
<comment type="caution">
    <text evidence="4">The sequence shown here is derived from an EMBL/GenBank/DDBJ whole genome shotgun (WGS) entry which is preliminary data.</text>
</comment>
<dbReference type="GO" id="GO:0006508">
    <property type="term" value="P:proteolysis"/>
    <property type="evidence" value="ECO:0007669"/>
    <property type="project" value="UniProtKB-KW"/>
</dbReference>
<feature type="signal peptide" evidence="2">
    <location>
        <begin position="1"/>
        <end position="21"/>
    </location>
</feature>
<dbReference type="PANTHER" id="PTHR47966:SF57">
    <property type="entry name" value="PEPTIDASE A1 DOMAIN-CONTAINING PROTEIN"/>
    <property type="match status" value="1"/>
</dbReference>
<dbReference type="RefSeq" id="XP_013243937.1">
    <property type="nucleotide sequence ID" value="XM_013388483.1"/>
</dbReference>
<dbReference type="InterPro" id="IPR034164">
    <property type="entry name" value="Pepsin-like_dom"/>
</dbReference>
<dbReference type="HOGENOM" id="CLU_013253_1_4_1"/>
<dbReference type="OMA" id="YWQIAIQ"/>
<dbReference type="PANTHER" id="PTHR47966">
    <property type="entry name" value="BETA-SITE APP-CLEAVING ENZYME, ISOFORM A-RELATED"/>
    <property type="match status" value="1"/>
</dbReference>
<dbReference type="PROSITE" id="PS51767">
    <property type="entry name" value="PEPTIDASE_A1"/>
    <property type="match status" value="1"/>
</dbReference>
<dbReference type="Gene3D" id="2.40.70.10">
    <property type="entry name" value="Acid Proteases"/>
    <property type="match status" value="2"/>
</dbReference>
<dbReference type="InterPro" id="IPR021109">
    <property type="entry name" value="Peptidase_aspartic_dom_sf"/>
</dbReference>
<dbReference type="Proteomes" id="UP000027361">
    <property type="component" value="Unassembled WGS sequence"/>
</dbReference>
<proteinExistence type="inferred from homology"/>
<dbReference type="EMBL" id="JMSN01000028">
    <property type="protein sequence ID" value="KDN47745.1"/>
    <property type="molecule type" value="Genomic_DNA"/>
</dbReference>
<dbReference type="CDD" id="cd05471">
    <property type="entry name" value="pepsin_like"/>
    <property type="match status" value="1"/>
</dbReference>
<keyword evidence="4" id="KW-0645">Protease</keyword>
<accession>A0A066WAE4</accession>
<feature type="chain" id="PRO_5001628833" evidence="2">
    <location>
        <begin position="22"/>
        <end position="425"/>
    </location>
</feature>
<dbReference type="OrthoDB" id="15189at2759"/>
<dbReference type="STRING" id="1037660.A0A066WAE4"/>
<dbReference type="InParanoid" id="A0A066WAE4"/>
<dbReference type="AlphaFoldDB" id="A0A066WAE4"/>
<evidence type="ECO:0000256" key="1">
    <source>
        <dbReference type="ARBA" id="ARBA00007447"/>
    </source>
</evidence>
<name>A0A066WAE4_TILAU</name>